<dbReference type="InterPro" id="IPR012094">
    <property type="entry name" value="tRNA_Ile_lys_synt"/>
</dbReference>
<dbReference type="NCBIfam" id="TIGR02433">
    <property type="entry name" value="lysidine_TilS_C"/>
    <property type="match status" value="1"/>
</dbReference>
<comment type="domain">
    <text evidence="8">The N-terminal region contains the highly conserved SGGXDS motif, predicted to be a P-loop motif involved in ATP binding.</text>
</comment>
<dbReference type="HAMAP" id="MF_01161">
    <property type="entry name" value="tRNA_Ile_lys_synt"/>
    <property type="match status" value="1"/>
</dbReference>
<dbReference type="RefSeq" id="WP_155615573.1">
    <property type="nucleotide sequence ID" value="NZ_WNZX01000025.1"/>
</dbReference>
<reference evidence="10 11" key="1">
    <citation type="submission" date="2019-11" db="EMBL/GenBank/DDBJ databases">
        <title>Draft genome sequences of five Paenibacillus species of dairy origin.</title>
        <authorList>
            <person name="Olajide A.M."/>
            <person name="Chen S."/>
            <person name="Lapointe G."/>
        </authorList>
    </citation>
    <scope>NUCLEOTIDE SEQUENCE [LARGE SCALE GENOMIC DNA]</scope>
    <source>
        <strain evidence="10 11">2CS3</strain>
    </source>
</reference>
<evidence type="ECO:0000256" key="2">
    <source>
        <dbReference type="ARBA" id="ARBA00022490"/>
    </source>
</evidence>
<dbReference type="Gene3D" id="3.30.465.60">
    <property type="match status" value="1"/>
</dbReference>
<dbReference type="InterPro" id="IPR011063">
    <property type="entry name" value="TilS/TtcA_N"/>
</dbReference>
<feature type="binding site" evidence="8">
    <location>
        <begin position="32"/>
        <end position="37"/>
    </location>
    <ligand>
        <name>ATP</name>
        <dbReference type="ChEBI" id="CHEBI:30616"/>
    </ligand>
</feature>
<dbReference type="InterPro" id="IPR012796">
    <property type="entry name" value="Lysidine-tRNA-synth_C"/>
</dbReference>
<proteinExistence type="inferred from homology"/>
<dbReference type="SUPFAM" id="SSF82829">
    <property type="entry name" value="MesJ substrate recognition domain-like"/>
    <property type="match status" value="1"/>
</dbReference>
<evidence type="ECO:0000256" key="5">
    <source>
        <dbReference type="ARBA" id="ARBA00022741"/>
    </source>
</evidence>
<sequence>MDAAWSLMSTVERFIDEESLLKAGDGVVVAVSGGPDSVALLHLLFALSERHRWRLSVAHVNHGFRGREADEEAEFVRELAASLRLPFYLKVLDMPGYLAGTRANAQAAARALRYAFLREAAREAGAGRIALAHHADDQAETVLMRLLRGTGPSGLAGIPLRRSETEDLELVRPLLRIYKAELIRYCEQRGLTFRTDSSNLETKYFRNQIRLEVLPYLSRYQDRLPESLNRLAKLAAEEDDLLTQQTRALFEQFVNAENGSVAWSAQWFGGVHVALQRRLIKLILSYLALDPDSVDYHQIEQLRNAVLQTKAGSVRMDVDSRLTFRREYDRVMIHRMVLPPPPYAYHVSEGQTELFIPETGARMVFRWLEPDDPMPSVLGVREAVFDVMDMSFPLSVRSRQTGDRMSPLGLNGSKKVKDMFIDAKVPPYLRERTPVVTDAEGRILWLPGVRRSAQALVREDGRRKLHIEWQCDFN</sequence>
<dbReference type="GO" id="GO:0032267">
    <property type="term" value="F:tRNA(Ile)-lysidine synthase activity"/>
    <property type="evidence" value="ECO:0007669"/>
    <property type="project" value="UniProtKB-EC"/>
</dbReference>
<accession>A0A7X2ZFU9</accession>
<evidence type="ECO:0000256" key="3">
    <source>
        <dbReference type="ARBA" id="ARBA00022598"/>
    </source>
</evidence>
<comment type="caution">
    <text evidence="10">The sequence shown here is derived from an EMBL/GenBank/DDBJ whole genome shotgun (WGS) entry which is preliminary data.</text>
</comment>
<dbReference type="SUPFAM" id="SSF56037">
    <property type="entry name" value="PheT/TilS domain"/>
    <property type="match status" value="1"/>
</dbReference>
<keyword evidence="5 8" id="KW-0547">Nucleotide-binding</keyword>
<dbReference type="SMART" id="SM00977">
    <property type="entry name" value="TilS_C"/>
    <property type="match status" value="1"/>
</dbReference>
<dbReference type="AlphaFoldDB" id="A0A7X2ZFU9"/>
<dbReference type="CDD" id="cd01992">
    <property type="entry name" value="TilS_N"/>
    <property type="match status" value="1"/>
</dbReference>
<evidence type="ECO:0000256" key="1">
    <source>
        <dbReference type="ARBA" id="ARBA00004496"/>
    </source>
</evidence>
<dbReference type="GO" id="GO:0005524">
    <property type="term" value="F:ATP binding"/>
    <property type="evidence" value="ECO:0007669"/>
    <property type="project" value="UniProtKB-UniRule"/>
</dbReference>
<evidence type="ECO:0000313" key="10">
    <source>
        <dbReference type="EMBL" id="MUG73396.1"/>
    </source>
</evidence>
<dbReference type="EC" id="6.3.4.19" evidence="8"/>
<organism evidence="10 11">
    <name type="scientific">Paenibacillus validus</name>
    <dbReference type="NCBI Taxonomy" id="44253"/>
    <lineage>
        <taxon>Bacteria</taxon>
        <taxon>Bacillati</taxon>
        <taxon>Bacillota</taxon>
        <taxon>Bacilli</taxon>
        <taxon>Bacillales</taxon>
        <taxon>Paenibacillaceae</taxon>
        <taxon>Paenibacillus</taxon>
    </lineage>
</organism>
<dbReference type="Gene3D" id="3.40.50.620">
    <property type="entry name" value="HUPs"/>
    <property type="match status" value="1"/>
</dbReference>
<evidence type="ECO:0000256" key="7">
    <source>
        <dbReference type="ARBA" id="ARBA00048539"/>
    </source>
</evidence>
<dbReference type="Proteomes" id="UP000450917">
    <property type="component" value="Unassembled WGS sequence"/>
</dbReference>
<keyword evidence="6 8" id="KW-0067">ATP-binding</keyword>
<gene>
    <name evidence="8 10" type="primary">tilS</name>
    <name evidence="10" type="ORF">GNP93_22460</name>
</gene>
<dbReference type="GO" id="GO:0006400">
    <property type="term" value="P:tRNA modification"/>
    <property type="evidence" value="ECO:0007669"/>
    <property type="project" value="UniProtKB-UniRule"/>
</dbReference>
<evidence type="ECO:0000256" key="4">
    <source>
        <dbReference type="ARBA" id="ARBA00022694"/>
    </source>
</evidence>
<comment type="similarity">
    <text evidence="8">Belongs to the tRNA(Ile)-lysidine synthase family.</text>
</comment>
<protein>
    <recommendedName>
        <fullName evidence="8">tRNA(Ile)-lysidine synthase</fullName>
        <ecNumber evidence="8">6.3.4.19</ecNumber>
    </recommendedName>
    <alternativeName>
        <fullName evidence="8">tRNA(Ile)-2-lysyl-cytidine synthase</fullName>
    </alternativeName>
    <alternativeName>
        <fullName evidence="8">tRNA(Ile)-lysidine synthetase</fullName>
    </alternativeName>
</protein>
<comment type="function">
    <text evidence="8">Ligates lysine onto the cytidine present at position 34 of the AUA codon-specific tRNA(Ile) that contains the anticodon CAU, in an ATP-dependent manner. Cytidine is converted to lysidine, thus changing the amino acid specificity of the tRNA from methionine to isoleucine.</text>
</comment>
<dbReference type="PANTHER" id="PTHR43033">
    <property type="entry name" value="TRNA(ILE)-LYSIDINE SYNTHASE-RELATED"/>
    <property type="match status" value="1"/>
</dbReference>
<evidence type="ECO:0000313" key="11">
    <source>
        <dbReference type="Proteomes" id="UP000450917"/>
    </source>
</evidence>
<dbReference type="SUPFAM" id="SSF52402">
    <property type="entry name" value="Adenine nucleotide alpha hydrolases-like"/>
    <property type="match status" value="1"/>
</dbReference>
<comment type="subcellular location">
    <subcellularLocation>
        <location evidence="1 8">Cytoplasm</location>
    </subcellularLocation>
</comment>
<dbReference type="GO" id="GO:0005737">
    <property type="term" value="C:cytoplasm"/>
    <property type="evidence" value="ECO:0007669"/>
    <property type="project" value="UniProtKB-SubCell"/>
</dbReference>
<dbReference type="InterPro" id="IPR012795">
    <property type="entry name" value="tRNA_Ile_lys_synt_N"/>
</dbReference>
<dbReference type="EMBL" id="WNZX01000025">
    <property type="protein sequence ID" value="MUG73396.1"/>
    <property type="molecule type" value="Genomic_DNA"/>
</dbReference>
<comment type="catalytic activity">
    <reaction evidence="7 8">
        <text>cytidine(34) in tRNA(Ile2) + L-lysine + ATP = lysidine(34) in tRNA(Ile2) + AMP + diphosphate + H(+)</text>
        <dbReference type="Rhea" id="RHEA:43744"/>
        <dbReference type="Rhea" id="RHEA-COMP:10625"/>
        <dbReference type="Rhea" id="RHEA-COMP:10670"/>
        <dbReference type="ChEBI" id="CHEBI:15378"/>
        <dbReference type="ChEBI" id="CHEBI:30616"/>
        <dbReference type="ChEBI" id="CHEBI:32551"/>
        <dbReference type="ChEBI" id="CHEBI:33019"/>
        <dbReference type="ChEBI" id="CHEBI:82748"/>
        <dbReference type="ChEBI" id="CHEBI:83665"/>
        <dbReference type="ChEBI" id="CHEBI:456215"/>
        <dbReference type="EC" id="6.3.4.19"/>
    </reaction>
</comment>
<dbReference type="Pfam" id="PF01171">
    <property type="entry name" value="ATP_bind_3"/>
    <property type="match status" value="1"/>
</dbReference>
<name>A0A7X2ZFU9_9BACL</name>
<evidence type="ECO:0000256" key="6">
    <source>
        <dbReference type="ARBA" id="ARBA00022840"/>
    </source>
</evidence>
<keyword evidence="2 8" id="KW-0963">Cytoplasm</keyword>
<keyword evidence="3 8" id="KW-0436">Ligase</keyword>
<dbReference type="Pfam" id="PF11734">
    <property type="entry name" value="TilS_C"/>
    <property type="match status" value="1"/>
</dbReference>
<dbReference type="NCBIfam" id="TIGR02432">
    <property type="entry name" value="lysidine_TilS_N"/>
    <property type="match status" value="1"/>
</dbReference>
<feature type="domain" description="Lysidine-tRNA(Ile) synthetase C-terminal" evidence="9">
    <location>
        <begin position="394"/>
        <end position="467"/>
    </location>
</feature>
<evidence type="ECO:0000256" key="8">
    <source>
        <dbReference type="HAMAP-Rule" id="MF_01161"/>
    </source>
</evidence>
<dbReference type="InterPro" id="IPR014729">
    <property type="entry name" value="Rossmann-like_a/b/a_fold"/>
</dbReference>
<keyword evidence="11" id="KW-1185">Reference proteome</keyword>
<keyword evidence="4 8" id="KW-0819">tRNA processing</keyword>
<dbReference type="PANTHER" id="PTHR43033:SF1">
    <property type="entry name" value="TRNA(ILE)-LYSIDINE SYNTHASE-RELATED"/>
    <property type="match status" value="1"/>
</dbReference>
<evidence type="ECO:0000259" key="9">
    <source>
        <dbReference type="SMART" id="SM00977"/>
    </source>
</evidence>